<dbReference type="PROSITE" id="PS50004">
    <property type="entry name" value="C2"/>
    <property type="match status" value="5"/>
</dbReference>
<feature type="domain" description="C2" evidence="10">
    <location>
        <begin position="625"/>
        <end position="757"/>
    </location>
</feature>
<feature type="region of interest" description="Disordered" evidence="8">
    <location>
        <begin position="789"/>
        <end position="810"/>
    </location>
</feature>
<feature type="domain" description="C2" evidence="10">
    <location>
        <begin position="805"/>
        <end position="931"/>
    </location>
</feature>
<dbReference type="EMBL" id="JBEDNZ010000001">
    <property type="protein sequence ID" value="KAL0852342.1"/>
    <property type="molecule type" value="Genomic_DNA"/>
</dbReference>
<dbReference type="CDD" id="cd04037">
    <property type="entry name" value="C2E_Ferlin"/>
    <property type="match status" value="1"/>
</dbReference>
<dbReference type="Pfam" id="PF00168">
    <property type="entry name" value="C2"/>
    <property type="match status" value="4"/>
</dbReference>
<dbReference type="SMART" id="SM00239">
    <property type="entry name" value="C2"/>
    <property type="match status" value="4"/>
</dbReference>
<dbReference type="GO" id="GO:0016020">
    <property type="term" value="C:membrane"/>
    <property type="evidence" value="ECO:0007669"/>
    <property type="project" value="UniProtKB-SubCell"/>
</dbReference>
<evidence type="ECO:0000256" key="1">
    <source>
        <dbReference type="ARBA" id="ARBA00004167"/>
    </source>
</evidence>
<evidence type="ECO:0000256" key="8">
    <source>
        <dbReference type="SAM" id="MobiDB-lite"/>
    </source>
</evidence>
<feature type="transmembrane region" description="Helical" evidence="9">
    <location>
        <begin position="1654"/>
        <end position="1676"/>
    </location>
</feature>
<name>A0ABD0TSK1_LOXSC</name>
<dbReference type="CDD" id="cd04017">
    <property type="entry name" value="C2D_Ferlin"/>
    <property type="match status" value="1"/>
</dbReference>
<keyword evidence="6 9" id="KW-1133">Transmembrane helix</keyword>
<evidence type="ECO:0000256" key="3">
    <source>
        <dbReference type="ARBA" id="ARBA00022723"/>
    </source>
</evidence>
<dbReference type="InterPro" id="IPR037723">
    <property type="entry name" value="C2D_Ferlin"/>
</dbReference>
<dbReference type="CDD" id="cd08374">
    <property type="entry name" value="C2F_Ferlin"/>
    <property type="match status" value="1"/>
</dbReference>
<dbReference type="Pfam" id="PF22901">
    <property type="entry name" value="dsrm_Ferlin"/>
    <property type="match status" value="1"/>
</dbReference>
<accession>A0ABD0TSK1</accession>
<dbReference type="InterPro" id="IPR000008">
    <property type="entry name" value="C2_dom"/>
</dbReference>
<keyword evidence="7 9" id="KW-0472">Membrane</keyword>
<feature type="compositionally biased region" description="Basic residues" evidence="8">
    <location>
        <begin position="986"/>
        <end position="1001"/>
    </location>
</feature>
<dbReference type="InterPro" id="IPR037721">
    <property type="entry name" value="Ferlin"/>
</dbReference>
<feature type="domain" description="C2" evidence="10">
    <location>
        <begin position="1167"/>
        <end position="1285"/>
    </location>
</feature>
<dbReference type="Pfam" id="PF16165">
    <property type="entry name" value="Ferlin_C"/>
    <property type="match status" value="1"/>
</dbReference>
<keyword evidence="5" id="KW-0106">Calcium</keyword>
<dbReference type="Proteomes" id="UP001549921">
    <property type="component" value="Unassembled WGS sequence"/>
</dbReference>
<evidence type="ECO:0000256" key="4">
    <source>
        <dbReference type="ARBA" id="ARBA00022737"/>
    </source>
</evidence>
<reference evidence="11 12" key="1">
    <citation type="submission" date="2024-06" db="EMBL/GenBank/DDBJ databases">
        <title>A chromosome-level genome assembly of beet webworm, Loxostege sticticalis.</title>
        <authorList>
            <person name="Zhang Y."/>
        </authorList>
    </citation>
    <scope>NUCLEOTIDE SEQUENCE [LARGE SCALE GENOMIC DNA]</scope>
    <source>
        <strain evidence="11">AQ028</strain>
        <tissue evidence="11">Male pupae</tissue>
    </source>
</reference>
<dbReference type="PANTHER" id="PTHR12546:SF60">
    <property type="entry name" value="MISFIRE, ISOFORM F"/>
    <property type="match status" value="1"/>
</dbReference>
<sequence>MPPIMLFDKIITLSVLQSRNILRANKLLGSFKLDVATVWSQPERQFYHKWALLTDPDDVAAGPKGYLKCDISVIGKGDTIKIPPKSEKDEDDIEANLLLPDGVPIERQRARFVVKIYRADGLPKMNYSILANVKRAFTGEAQDLVDPYVQVCFAGMTGCTSVKKNCYTPVWNEQIVFNEMFPPLCQRIKIQLRDNDPVHPNVIGTHFIDLKSISNDGERGFLPTFGPAYIYLYGSTRDYSLLDQHANLNMGMGEGVSYRARVLISIRTEIMDTIECPASEVEIEPVPPINESSFEKNEEFFLFASVFDANMIDKRLVNKPLQFELSIGNTGNTLDGHNESLKKPQDLETDEIDDLAADTGYWQSTTTPTKATSSDKNYFYLPYWDHKQCMHVRSIWPDHRRRMYNSNLIANIIEKFEEGLTDVQAAIETDMGSESNCVIVLKAVLESLSNSCASYVRHMSNAPPIGNTKLDRERQKLCLYELDQISTMSRSLRALITKHSIKDRLRTAYTYLNKLKHLCEDSQHAMPDIFIWMISNGKRLAYHRISARDIIYSDFPDECGKHCGKMQTLFLKWPGKKASTPSGWSIPAKITVYLWLGALQDKKHYIDGLPQGYEVSSELKNFDKPRSCAPSAIFYAEKHNFQMRAYIYQARSLIGSDSSGLSDPFARVVIGDCSATTQVIDETLSPTWDELLVFDDVLLYSTIEQIKSDPPTIVIEIFDQDKVGKSEFIGRTLAKPHVKAFEDTYERPQFPPSLEWYDITRGDDRAGELLATFELLEIPAKQDASILPELPTPREANGKPPIDTNKGPILPVPRGIRPTLSKYRIEVLFWGLRDLKRIHLLTVDKPRVDIECAGNILYSTVIQNAKRNPNFTNPVKFVDVELPDQDLYRPPLTIRVVDCRSFGRITLVGTHTINSIHKYIYTPMSKREREIEERKKSLIQLQNVDLRANCIVQDDVFAVENEKENCPLLNRDGRSNLSYGSGVKQPMRKKFSKRESSKKRKPSTDSVLDDDEGSKDWWTKYFASVESMIEEEKEAKRERQGFLQPAQMTYVDETRSPREEVHSPRAERGAKRRQPTSPRAKLSPTIPKKNEIPNSALTKIYPHELEAVPEYDEFKEWLHSFELYRGKKTGDESEDENRVVGNFKGAIKVYKWPLPRGIDDHTVMGFDPNYGFFQGVPNNDPIHVLVRVYIVKATDLHPMDLNGKADPYIVLHLGSKRISDKENYVSKQLNPVFGKCFEIEATFPQDSMLTIQVLDWDLLGADDLIGETKIDLENRFYSRHRATCGLPMKYEEQGYNRWRDAMKPTQILAKLCKDGKLDPPIYEHGRVKVGRTIFNMPMDDTELFSNPDTVEEQMALVVLRRWQEVPRVGTKLVTEHVETRPLYNPSKPGIEQGRLEMWVDMFPMDMPLPGPPMDISARKPKSYEMRVIIWNTDDVVLEDDAFFTGEKMSDIYVKGWVRGPDDCQCTDIHYRSLTGEGNFNWRFIYPFDYLEAEERIVISRKESVFSWDETECKIPARLELQVWDADHFSADDFLGAITLDLNRFPRGAKSSKLCTLDMLRNDGSVPMVNIFKQKRVKGWWPFYIKRDTEEMELTGKVEAEIHLLTREEADKVPAGLGRNEPDPLDKPNRPDASFMWFLNPLKSIRYIVWHNYKWTILKAAIILSLAIMILLLVYAVPGYTVKRLLGA</sequence>
<dbReference type="PANTHER" id="PTHR12546">
    <property type="entry name" value="FER-1-LIKE"/>
    <property type="match status" value="1"/>
</dbReference>
<dbReference type="Pfam" id="PF08150">
    <property type="entry name" value="FerB"/>
    <property type="match status" value="1"/>
</dbReference>
<dbReference type="InterPro" id="IPR032362">
    <property type="entry name" value="Ferlin_C"/>
</dbReference>
<comment type="caution">
    <text evidence="11">The sequence shown here is derived from an EMBL/GenBank/DDBJ whole genome shotgun (WGS) entry which is preliminary data.</text>
</comment>
<dbReference type="SMART" id="SM01201">
    <property type="entry name" value="FerB"/>
    <property type="match status" value="1"/>
</dbReference>
<dbReference type="GO" id="GO:0046872">
    <property type="term" value="F:metal ion binding"/>
    <property type="evidence" value="ECO:0007669"/>
    <property type="project" value="UniProtKB-KW"/>
</dbReference>
<evidence type="ECO:0000256" key="2">
    <source>
        <dbReference type="ARBA" id="ARBA00022692"/>
    </source>
</evidence>
<dbReference type="InterPro" id="IPR012561">
    <property type="entry name" value="Ferlin_B-domain"/>
</dbReference>
<organism evidence="11 12">
    <name type="scientific">Loxostege sticticalis</name>
    <name type="common">Beet webworm moth</name>
    <dbReference type="NCBI Taxonomy" id="481309"/>
    <lineage>
        <taxon>Eukaryota</taxon>
        <taxon>Metazoa</taxon>
        <taxon>Ecdysozoa</taxon>
        <taxon>Arthropoda</taxon>
        <taxon>Hexapoda</taxon>
        <taxon>Insecta</taxon>
        <taxon>Pterygota</taxon>
        <taxon>Neoptera</taxon>
        <taxon>Endopterygota</taxon>
        <taxon>Lepidoptera</taxon>
        <taxon>Glossata</taxon>
        <taxon>Ditrysia</taxon>
        <taxon>Pyraloidea</taxon>
        <taxon>Crambidae</taxon>
        <taxon>Pyraustinae</taxon>
        <taxon>Loxostege</taxon>
    </lineage>
</organism>
<evidence type="ECO:0000259" key="10">
    <source>
        <dbReference type="PROSITE" id="PS50004"/>
    </source>
</evidence>
<dbReference type="InterPro" id="IPR037722">
    <property type="entry name" value="C2C_Ferlin"/>
</dbReference>
<keyword evidence="4" id="KW-0677">Repeat</keyword>
<dbReference type="InterPro" id="IPR037725">
    <property type="entry name" value="C2F_Ferlin"/>
</dbReference>
<keyword evidence="3" id="KW-0479">Metal-binding</keyword>
<dbReference type="InterPro" id="IPR012968">
    <property type="entry name" value="FerIin_dom"/>
</dbReference>
<feature type="compositionally biased region" description="Basic and acidic residues" evidence="8">
    <location>
        <begin position="1052"/>
        <end position="1069"/>
    </location>
</feature>
<evidence type="ECO:0000256" key="5">
    <source>
        <dbReference type="ARBA" id="ARBA00022837"/>
    </source>
</evidence>
<dbReference type="SMART" id="SM01202">
    <property type="entry name" value="FerI"/>
    <property type="match status" value="1"/>
</dbReference>
<dbReference type="Pfam" id="PF08151">
    <property type="entry name" value="FerI"/>
    <property type="match status" value="1"/>
</dbReference>
<evidence type="ECO:0000313" key="11">
    <source>
        <dbReference type="EMBL" id="KAL0852342.1"/>
    </source>
</evidence>
<feature type="region of interest" description="Disordered" evidence="8">
    <location>
        <begin position="970"/>
        <end position="1012"/>
    </location>
</feature>
<keyword evidence="2 9" id="KW-0812">Transmembrane</keyword>
<feature type="region of interest" description="Disordered" evidence="8">
    <location>
        <begin position="1036"/>
        <end position="1091"/>
    </location>
</feature>
<dbReference type="FunFam" id="2.60.40.150:FF:000034">
    <property type="entry name" value="otoferlin isoform X2"/>
    <property type="match status" value="1"/>
</dbReference>
<dbReference type="InterPro" id="IPR037724">
    <property type="entry name" value="C2E_Ferlin"/>
</dbReference>
<dbReference type="FunFam" id="2.60.40.150:FF:000054">
    <property type="entry name" value="otoferlin isoform X2"/>
    <property type="match status" value="1"/>
</dbReference>
<proteinExistence type="predicted"/>
<dbReference type="Gene3D" id="2.60.40.150">
    <property type="entry name" value="C2 domain"/>
    <property type="match status" value="4"/>
</dbReference>
<evidence type="ECO:0000256" key="6">
    <source>
        <dbReference type="ARBA" id="ARBA00022989"/>
    </source>
</evidence>
<evidence type="ECO:0000256" key="9">
    <source>
        <dbReference type="SAM" id="Phobius"/>
    </source>
</evidence>
<feature type="domain" description="C2" evidence="10">
    <location>
        <begin position="89"/>
        <end position="224"/>
    </location>
</feature>
<comment type="subcellular location">
    <subcellularLocation>
        <location evidence="1">Membrane</location>
        <topology evidence="1">Single-pass membrane protein</topology>
    </subcellularLocation>
</comment>
<evidence type="ECO:0000256" key="7">
    <source>
        <dbReference type="ARBA" id="ARBA00023136"/>
    </source>
</evidence>
<feature type="domain" description="C2" evidence="10">
    <location>
        <begin position="1407"/>
        <end position="1555"/>
    </location>
</feature>
<evidence type="ECO:0000313" key="12">
    <source>
        <dbReference type="Proteomes" id="UP001549921"/>
    </source>
</evidence>
<gene>
    <name evidence="11" type="ORF">ABMA28_000545</name>
</gene>
<dbReference type="InterPro" id="IPR055072">
    <property type="entry name" value="Ferlin_DSRM"/>
</dbReference>
<dbReference type="InterPro" id="IPR035892">
    <property type="entry name" value="C2_domain_sf"/>
</dbReference>
<protein>
    <recommendedName>
        <fullName evidence="10">C2 domain-containing protein</fullName>
    </recommendedName>
</protein>
<dbReference type="SUPFAM" id="SSF49562">
    <property type="entry name" value="C2 domain (Calcium/lipid-binding domain, CaLB)"/>
    <property type="match status" value="5"/>
</dbReference>
<dbReference type="CDD" id="cd04018">
    <property type="entry name" value="C2C_Ferlin"/>
    <property type="match status" value="1"/>
</dbReference>